<dbReference type="Gene3D" id="1.10.10.10">
    <property type="entry name" value="Winged helix-like DNA-binding domain superfamily/Winged helix DNA-binding domain"/>
    <property type="match status" value="1"/>
</dbReference>
<reference evidence="1 2" key="1">
    <citation type="submission" date="2019-06" db="EMBL/GenBank/DDBJ databases">
        <title>Echinicola alkalisoli sp. nov. isolated from saline soil.</title>
        <authorList>
            <person name="Sun J.-Q."/>
            <person name="Xu L."/>
        </authorList>
    </citation>
    <scope>NUCLEOTIDE SEQUENCE [LARGE SCALE GENOMIC DNA]</scope>
    <source>
        <strain evidence="1 2">LN3S3</strain>
    </source>
</reference>
<dbReference type="SUPFAM" id="SSF46894">
    <property type="entry name" value="C-terminal effector domain of the bipartite response regulators"/>
    <property type="match status" value="1"/>
</dbReference>
<dbReference type="AlphaFoldDB" id="A0A514CNH1"/>
<evidence type="ECO:0000313" key="2">
    <source>
        <dbReference type="Proteomes" id="UP000316614"/>
    </source>
</evidence>
<dbReference type="GO" id="GO:0006355">
    <property type="term" value="P:regulation of DNA-templated transcription"/>
    <property type="evidence" value="ECO:0007669"/>
    <property type="project" value="InterPro"/>
</dbReference>
<evidence type="ECO:0000313" key="1">
    <source>
        <dbReference type="EMBL" id="QDH81351.1"/>
    </source>
</evidence>
<dbReference type="InterPro" id="IPR036388">
    <property type="entry name" value="WH-like_DNA-bd_sf"/>
</dbReference>
<dbReference type="GO" id="GO:0003677">
    <property type="term" value="F:DNA binding"/>
    <property type="evidence" value="ECO:0007669"/>
    <property type="project" value="InterPro"/>
</dbReference>
<accession>A0A514CNH1</accession>
<protein>
    <recommendedName>
        <fullName evidence="3">HTH luxR-type domain-containing protein</fullName>
    </recommendedName>
</protein>
<dbReference type="Proteomes" id="UP000316614">
    <property type="component" value="Chromosome"/>
</dbReference>
<sequence length="116" mass="13403">MNNLVTHNFTNSQEQFYNTSPTQNLKSLIEKGDLHFLSEFNEIFPDFISKIKSASSKLNAMDIKFCVLLKMGFTTKEIASVTKSTVRAVQSRKYRIRKRLDVPNDEDLNLFMVTFS</sequence>
<dbReference type="InterPro" id="IPR016032">
    <property type="entry name" value="Sig_transdc_resp-reg_C-effctor"/>
</dbReference>
<dbReference type="EMBL" id="CP041253">
    <property type="protein sequence ID" value="QDH81351.1"/>
    <property type="molecule type" value="Genomic_DNA"/>
</dbReference>
<dbReference type="KEGG" id="echi:FKX85_20880"/>
<keyword evidence="2" id="KW-1185">Reference proteome</keyword>
<gene>
    <name evidence="1" type="ORF">FKX85_20880</name>
</gene>
<proteinExistence type="predicted"/>
<name>A0A514CNH1_9BACT</name>
<dbReference type="OrthoDB" id="711632at2"/>
<organism evidence="1 2">
    <name type="scientific">Echinicola soli</name>
    <dbReference type="NCBI Taxonomy" id="2591634"/>
    <lineage>
        <taxon>Bacteria</taxon>
        <taxon>Pseudomonadati</taxon>
        <taxon>Bacteroidota</taxon>
        <taxon>Cytophagia</taxon>
        <taxon>Cytophagales</taxon>
        <taxon>Cyclobacteriaceae</taxon>
        <taxon>Echinicola</taxon>
    </lineage>
</organism>
<evidence type="ECO:0008006" key="3">
    <source>
        <dbReference type="Google" id="ProtNLM"/>
    </source>
</evidence>